<sequence length="72" mass="7929">MADPGYGFSIGAIIAVGHLAWKLYKRCKTAPESFYNISQELQSLHAVLKECEEAFTGSNYSSITGRQAGDYH</sequence>
<keyword evidence="1" id="KW-0472">Membrane</keyword>
<keyword evidence="3" id="KW-1185">Reference proteome</keyword>
<dbReference type="Proteomes" id="UP001345013">
    <property type="component" value="Unassembled WGS sequence"/>
</dbReference>
<comment type="caution">
    <text evidence="2">The sequence shown here is derived from an EMBL/GenBank/DDBJ whole genome shotgun (WGS) entry which is preliminary data.</text>
</comment>
<gene>
    <name evidence="2" type="ORF">LTR24_003742</name>
</gene>
<evidence type="ECO:0000313" key="3">
    <source>
        <dbReference type="Proteomes" id="UP001345013"/>
    </source>
</evidence>
<reference evidence="2 3" key="1">
    <citation type="submission" date="2023-08" db="EMBL/GenBank/DDBJ databases">
        <title>Black Yeasts Isolated from many extreme environments.</title>
        <authorList>
            <person name="Coleine C."/>
            <person name="Stajich J.E."/>
            <person name="Selbmann L."/>
        </authorList>
    </citation>
    <scope>NUCLEOTIDE SEQUENCE [LARGE SCALE GENOMIC DNA]</scope>
    <source>
        <strain evidence="2 3">CCFEE 5885</strain>
    </source>
</reference>
<evidence type="ECO:0000256" key="1">
    <source>
        <dbReference type="SAM" id="Phobius"/>
    </source>
</evidence>
<evidence type="ECO:0000313" key="2">
    <source>
        <dbReference type="EMBL" id="KAK5094137.1"/>
    </source>
</evidence>
<dbReference type="EMBL" id="JAVRRG010000036">
    <property type="protein sequence ID" value="KAK5094137.1"/>
    <property type="molecule type" value="Genomic_DNA"/>
</dbReference>
<organism evidence="2 3">
    <name type="scientific">Lithohypha guttulata</name>
    <dbReference type="NCBI Taxonomy" id="1690604"/>
    <lineage>
        <taxon>Eukaryota</taxon>
        <taxon>Fungi</taxon>
        <taxon>Dikarya</taxon>
        <taxon>Ascomycota</taxon>
        <taxon>Pezizomycotina</taxon>
        <taxon>Eurotiomycetes</taxon>
        <taxon>Chaetothyriomycetidae</taxon>
        <taxon>Chaetothyriales</taxon>
        <taxon>Trichomeriaceae</taxon>
        <taxon>Lithohypha</taxon>
    </lineage>
</organism>
<feature type="transmembrane region" description="Helical" evidence="1">
    <location>
        <begin position="6"/>
        <end position="24"/>
    </location>
</feature>
<accession>A0ABR0KDW7</accession>
<proteinExistence type="predicted"/>
<name>A0ABR0KDW7_9EURO</name>
<protein>
    <submittedName>
        <fullName evidence="2">Uncharacterized protein</fullName>
    </submittedName>
</protein>
<keyword evidence="1" id="KW-0812">Transmembrane</keyword>
<keyword evidence="1" id="KW-1133">Transmembrane helix</keyword>